<reference evidence="4" key="1">
    <citation type="journal article" date="2020" name="BMC Genomics">
        <title>Correction to: Identification and distribution of gene clusters required for synthesis of sphingolipid metabolism inhibitors in diverse species of the filamentous fungus Fusarium.</title>
        <authorList>
            <person name="Kim H.S."/>
            <person name="Lohmar J.M."/>
            <person name="Busman M."/>
            <person name="Brown D.W."/>
            <person name="Naumann T.A."/>
            <person name="Divon H.H."/>
            <person name="Lysoe E."/>
            <person name="Uhlig S."/>
            <person name="Proctor R.H."/>
        </authorList>
    </citation>
    <scope>NUCLEOTIDE SEQUENCE</scope>
    <source>
        <strain evidence="4">NRRL 22465</strain>
    </source>
</reference>
<evidence type="ECO:0000256" key="2">
    <source>
        <dbReference type="SAM" id="SignalP"/>
    </source>
</evidence>
<dbReference type="SMART" id="SM00198">
    <property type="entry name" value="SCP"/>
    <property type="match status" value="1"/>
</dbReference>
<dbReference type="Pfam" id="PF00188">
    <property type="entry name" value="CAP"/>
    <property type="match status" value="1"/>
</dbReference>
<feature type="compositionally biased region" description="Basic residues" evidence="1">
    <location>
        <begin position="70"/>
        <end position="85"/>
    </location>
</feature>
<dbReference type="PANTHER" id="PTHR10334">
    <property type="entry name" value="CYSTEINE-RICH SECRETORY PROTEIN-RELATED"/>
    <property type="match status" value="1"/>
</dbReference>
<protein>
    <recommendedName>
        <fullName evidence="3">SCP domain-containing protein</fullName>
    </recommendedName>
</protein>
<dbReference type="InterPro" id="IPR001283">
    <property type="entry name" value="CRISP-related"/>
</dbReference>
<feature type="region of interest" description="Disordered" evidence="1">
    <location>
        <begin position="66"/>
        <end position="123"/>
    </location>
</feature>
<dbReference type="InterPro" id="IPR034113">
    <property type="entry name" value="SCP_GAPR1-like"/>
</dbReference>
<feature type="chain" id="PRO_5034151818" description="SCP domain-containing protein" evidence="2">
    <location>
        <begin position="18"/>
        <end position="239"/>
    </location>
</feature>
<keyword evidence="2" id="KW-0732">Signal</keyword>
<dbReference type="AlphaFoldDB" id="A0A8H4UF63"/>
<dbReference type="InterPro" id="IPR035940">
    <property type="entry name" value="CAP_sf"/>
</dbReference>
<comment type="caution">
    <text evidence="4">The sequence shown here is derived from an EMBL/GenBank/DDBJ whole genome shotgun (WGS) entry which is preliminary data.</text>
</comment>
<accession>A0A8H4UF63</accession>
<organism evidence="4 5">
    <name type="scientific">Fusarium zealandicum</name>
    <dbReference type="NCBI Taxonomy" id="1053134"/>
    <lineage>
        <taxon>Eukaryota</taxon>
        <taxon>Fungi</taxon>
        <taxon>Dikarya</taxon>
        <taxon>Ascomycota</taxon>
        <taxon>Pezizomycotina</taxon>
        <taxon>Sordariomycetes</taxon>
        <taxon>Hypocreomycetidae</taxon>
        <taxon>Hypocreales</taxon>
        <taxon>Nectriaceae</taxon>
        <taxon>Fusarium</taxon>
        <taxon>Fusarium staphyleae species complex</taxon>
    </lineage>
</organism>
<name>A0A8H4UF63_9HYPO</name>
<dbReference type="OrthoDB" id="43654at2759"/>
<evidence type="ECO:0000313" key="4">
    <source>
        <dbReference type="EMBL" id="KAF4975479.1"/>
    </source>
</evidence>
<feature type="compositionally biased region" description="Basic and acidic residues" evidence="1">
    <location>
        <begin position="104"/>
        <end position="115"/>
    </location>
</feature>
<feature type="domain" description="SCP" evidence="3">
    <location>
        <begin position="103"/>
        <end position="235"/>
    </location>
</feature>
<dbReference type="SUPFAM" id="SSF55797">
    <property type="entry name" value="PR-1-like"/>
    <property type="match status" value="1"/>
</dbReference>
<gene>
    <name evidence="4" type="ORF">FZEAL_7742</name>
</gene>
<reference evidence="4" key="2">
    <citation type="submission" date="2020-05" db="EMBL/GenBank/DDBJ databases">
        <authorList>
            <person name="Kim H.-S."/>
            <person name="Proctor R.H."/>
            <person name="Brown D.W."/>
        </authorList>
    </citation>
    <scope>NUCLEOTIDE SEQUENCE</scope>
    <source>
        <strain evidence="4">NRRL 22465</strain>
    </source>
</reference>
<evidence type="ECO:0000256" key="1">
    <source>
        <dbReference type="SAM" id="MobiDB-lite"/>
    </source>
</evidence>
<evidence type="ECO:0000259" key="3">
    <source>
        <dbReference type="SMART" id="SM00198"/>
    </source>
</evidence>
<feature type="compositionally biased region" description="Low complexity" evidence="1">
    <location>
        <begin position="89"/>
        <end position="100"/>
    </location>
</feature>
<evidence type="ECO:0000313" key="5">
    <source>
        <dbReference type="Proteomes" id="UP000635477"/>
    </source>
</evidence>
<dbReference type="PRINTS" id="PR00837">
    <property type="entry name" value="V5TPXLIKE"/>
</dbReference>
<dbReference type="Gene3D" id="3.40.33.10">
    <property type="entry name" value="CAP"/>
    <property type="match status" value="1"/>
</dbReference>
<keyword evidence="5" id="KW-1185">Reference proteome</keyword>
<dbReference type="InterPro" id="IPR014044">
    <property type="entry name" value="CAP_dom"/>
</dbReference>
<dbReference type="CDD" id="cd05382">
    <property type="entry name" value="CAP_GAPR1-like"/>
    <property type="match status" value="1"/>
</dbReference>
<dbReference type="EMBL" id="JABEYC010000637">
    <property type="protein sequence ID" value="KAF4975479.1"/>
    <property type="molecule type" value="Genomic_DNA"/>
</dbReference>
<proteinExistence type="predicted"/>
<feature type="signal peptide" evidence="2">
    <location>
        <begin position="1"/>
        <end position="17"/>
    </location>
</feature>
<sequence length="239" mass="25640">MHFSILAIPMLATNAVALQHRHPHQNQDNIVYHTQYHVVTVTAGWDNAIVTPEPVVPEALEVEHTTFQVKTRKPKAPKAPKKAAPKPKAPAADTPSSSSSLTDDQQKALDAHNAARSDVGTDPLSWDDSLASDALEWATHLVSVGSLVHSDGSGQGENLYMGYGSSPFTDSADAFISEKSSYNGQVISESNYMEFGHYSQAVWKSTTKVGMAVAKGSNGETFVVARYSPPGNMIGEAAY</sequence>
<dbReference type="Proteomes" id="UP000635477">
    <property type="component" value="Unassembled WGS sequence"/>
</dbReference>